<comment type="caution">
    <text evidence="2">The sequence shown here is derived from an EMBL/GenBank/DDBJ whole genome shotgun (WGS) entry which is preliminary data.</text>
</comment>
<sequence>MEAINKTINLVYRGQEHLVRVCEEQIVVSTTIKEGCCCQKHYGKNEEGSSNTQNSQDEENSCRGEEDDNDDDRADESADEVEEINKVASGDKSCRRWVVELGENVLSCGNNTEVEETRNGVGKTIEGGVCEIRHRRYGFNVRQDNSEVKTVVEKAHWGWFNLGVDSLGTLPPSWLKSELIKIRIAMWVNLKFKAHHFTINDYVFNFRHIRVMFTNRKEKAQLLEALVVSDKDSTTPTYPQRIHFLWADDDKIFNLELAHTMKGYVLFQLH</sequence>
<reference evidence="2 3" key="1">
    <citation type="journal article" date="2018" name="Proc. Natl. Acad. Sci. U.S.A.">
        <title>Draft genome sequence of Camellia sinensis var. sinensis provides insights into the evolution of the tea genome and tea quality.</title>
        <authorList>
            <person name="Wei C."/>
            <person name="Yang H."/>
            <person name="Wang S."/>
            <person name="Zhao J."/>
            <person name="Liu C."/>
            <person name="Gao L."/>
            <person name="Xia E."/>
            <person name="Lu Y."/>
            <person name="Tai Y."/>
            <person name="She G."/>
            <person name="Sun J."/>
            <person name="Cao H."/>
            <person name="Tong W."/>
            <person name="Gao Q."/>
            <person name="Li Y."/>
            <person name="Deng W."/>
            <person name="Jiang X."/>
            <person name="Wang W."/>
            <person name="Chen Q."/>
            <person name="Zhang S."/>
            <person name="Li H."/>
            <person name="Wu J."/>
            <person name="Wang P."/>
            <person name="Li P."/>
            <person name="Shi C."/>
            <person name="Zheng F."/>
            <person name="Jian J."/>
            <person name="Huang B."/>
            <person name="Shan D."/>
            <person name="Shi M."/>
            <person name="Fang C."/>
            <person name="Yue Y."/>
            <person name="Li F."/>
            <person name="Li D."/>
            <person name="Wei S."/>
            <person name="Han B."/>
            <person name="Jiang C."/>
            <person name="Yin Y."/>
            <person name="Xia T."/>
            <person name="Zhang Z."/>
            <person name="Bennetzen J.L."/>
            <person name="Zhao S."/>
            <person name="Wan X."/>
        </authorList>
    </citation>
    <scope>NUCLEOTIDE SEQUENCE [LARGE SCALE GENOMIC DNA]</scope>
    <source>
        <strain evidence="3">cv. Shuchazao</strain>
        <tissue evidence="2">Leaf</tissue>
    </source>
</reference>
<evidence type="ECO:0000313" key="3">
    <source>
        <dbReference type="Proteomes" id="UP000306102"/>
    </source>
</evidence>
<evidence type="ECO:0000313" key="2">
    <source>
        <dbReference type="EMBL" id="THG10928.1"/>
    </source>
</evidence>
<accession>A0A4S4E4R8</accession>
<protein>
    <submittedName>
        <fullName evidence="2">Uncharacterized protein</fullName>
    </submittedName>
</protein>
<name>A0A4S4E4R8_CAMSN</name>
<dbReference type="InterPro" id="IPR052370">
    <property type="entry name" value="Meta-cleavage_hydrolase"/>
</dbReference>
<feature type="compositionally biased region" description="Acidic residues" evidence="1">
    <location>
        <begin position="65"/>
        <end position="82"/>
    </location>
</feature>
<dbReference type="STRING" id="542762.A0A4S4E4R8"/>
<dbReference type="EMBL" id="SDRB02007581">
    <property type="protein sequence ID" value="THG10928.1"/>
    <property type="molecule type" value="Genomic_DNA"/>
</dbReference>
<proteinExistence type="predicted"/>
<evidence type="ECO:0000256" key="1">
    <source>
        <dbReference type="SAM" id="MobiDB-lite"/>
    </source>
</evidence>
<organism evidence="2 3">
    <name type="scientific">Camellia sinensis var. sinensis</name>
    <name type="common">China tea</name>
    <dbReference type="NCBI Taxonomy" id="542762"/>
    <lineage>
        <taxon>Eukaryota</taxon>
        <taxon>Viridiplantae</taxon>
        <taxon>Streptophyta</taxon>
        <taxon>Embryophyta</taxon>
        <taxon>Tracheophyta</taxon>
        <taxon>Spermatophyta</taxon>
        <taxon>Magnoliopsida</taxon>
        <taxon>eudicotyledons</taxon>
        <taxon>Gunneridae</taxon>
        <taxon>Pentapetalae</taxon>
        <taxon>asterids</taxon>
        <taxon>Ericales</taxon>
        <taxon>Theaceae</taxon>
        <taxon>Camellia</taxon>
    </lineage>
</organism>
<dbReference type="PANTHER" id="PTHR43139:SF22">
    <property type="entry name" value="AB HYDROLASE-1 DOMAIN-CONTAINING PROTEIN"/>
    <property type="match status" value="1"/>
</dbReference>
<dbReference type="PANTHER" id="PTHR43139">
    <property type="entry name" value="SI:DKEY-122A22.2"/>
    <property type="match status" value="1"/>
</dbReference>
<feature type="region of interest" description="Disordered" evidence="1">
    <location>
        <begin position="44"/>
        <end position="85"/>
    </location>
</feature>
<dbReference type="AlphaFoldDB" id="A0A4S4E4R8"/>
<dbReference type="Proteomes" id="UP000306102">
    <property type="component" value="Unassembled WGS sequence"/>
</dbReference>
<gene>
    <name evidence="2" type="ORF">TEA_016487</name>
</gene>
<keyword evidence="3" id="KW-1185">Reference proteome</keyword>